<keyword evidence="1" id="KW-0723">Serine/threonine-protein kinase</keyword>
<dbReference type="CDD" id="cd16936">
    <property type="entry name" value="HATPase_RsbW-like"/>
    <property type="match status" value="1"/>
</dbReference>
<evidence type="ECO:0000313" key="4">
    <source>
        <dbReference type="EMBL" id="GAA3667120.1"/>
    </source>
</evidence>
<comment type="caution">
    <text evidence="4">The sequence shown here is derived from an EMBL/GenBank/DDBJ whole genome shotgun (WGS) entry which is preliminary data.</text>
</comment>
<keyword evidence="4" id="KW-0418">Kinase</keyword>
<dbReference type="NCBIfam" id="NF041045">
    <property type="entry name" value="RsbA_anti_sig"/>
    <property type="match status" value="1"/>
</dbReference>
<dbReference type="Gene3D" id="3.30.565.10">
    <property type="entry name" value="Histidine kinase-like ATPase, C-terminal domain"/>
    <property type="match status" value="1"/>
</dbReference>
<proteinExistence type="predicted"/>
<keyword evidence="4" id="KW-0808">Transferase</keyword>
<name>A0ABP7BU57_9ACTN</name>
<keyword evidence="5" id="KW-1185">Reference proteome</keyword>
<dbReference type="GO" id="GO:0016301">
    <property type="term" value="F:kinase activity"/>
    <property type="evidence" value="ECO:0007669"/>
    <property type="project" value="UniProtKB-KW"/>
</dbReference>
<dbReference type="Proteomes" id="UP001500902">
    <property type="component" value="Unassembled WGS sequence"/>
</dbReference>
<dbReference type="Pfam" id="PF14417">
    <property type="entry name" value="MEDS"/>
    <property type="match status" value="1"/>
</dbReference>
<evidence type="ECO:0000256" key="1">
    <source>
        <dbReference type="ARBA" id="ARBA00022527"/>
    </source>
</evidence>
<dbReference type="InterPro" id="IPR050267">
    <property type="entry name" value="Anti-sigma-factor_SerPK"/>
</dbReference>
<reference evidence="5" key="1">
    <citation type="journal article" date="2019" name="Int. J. Syst. Evol. Microbiol.">
        <title>The Global Catalogue of Microorganisms (GCM) 10K type strain sequencing project: providing services to taxonomists for standard genome sequencing and annotation.</title>
        <authorList>
            <consortium name="The Broad Institute Genomics Platform"/>
            <consortium name="The Broad Institute Genome Sequencing Center for Infectious Disease"/>
            <person name="Wu L."/>
            <person name="Ma J."/>
        </authorList>
    </citation>
    <scope>NUCLEOTIDE SEQUENCE [LARGE SCALE GENOMIC DNA]</scope>
    <source>
        <strain evidence="5">JCM 16904</strain>
    </source>
</reference>
<evidence type="ECO:0000259" key="2">
    <source>
        <dbReference type="Pfam" id="PF13581"/>
    </source>
</evidence>
<dbReference type="SUPFAM" id="SSF55874">
    <property type="entry name" value="ATPase domain of HSP90 chaperone/DNA topoisomerase II/histidine kinase"/>
    <property type="match status" value="1"/>
</dbReference>
<dbReference type="EMBL" id="BAAAZP010000067">
    <property type="protein sequence ID" value="GAA3667120.1"/>
    <property type="molecule type" value="Genomic_DNA"/>
</dbReference>
<dbReference type="InterPro" id="IPR047718">
    <property type="entry name" value="RsbA-like_anti_sig"/>
</dbReference>
<dbReference type="Pfam" id="PF13581">
    <property type="entry name" value="HATPase_c_2"/>
    <property type="match status" value="1"/>
</dbReference>
<evidence type="ECO:0000259" key="3">
    <source>
        <dbReference type="Pfam" id="PF14417"/>
    </source>
</evidence>
<evidence type="ECO:0000313" key="5">
    <source>
        <dbReference type="Proteomes" id="UP001500902"/>
    </source>
</evidence>
<gene>
    <name evidence="4" type="ORF">GCM10022224_034040</name>
</gene>
<dbReference type="PANTHER" id="PTHR35526:SF3">
    <property type="entry name" value="ANTI-SIGMA-F FACTOR RSBW"/>
    <property type="match status" value="1"/>
</dbReference>
<feature type="domain" description="MEDS" evidence="3">
    <location>
        <begin position="7"/>
        <end position="150"/>
    </location>
</feature>
<dbReference type="InterPro" id="IPR003594">
    <property type="entry name" value="HATPase_dom"/>
</dbReference>
<dbReference type="PANTHER" id="PTHR35526">
    <property type="entry name" value="ANTI-SIGMA-F FACTOR RSBW-RELATED"/>
    <property type="match status" value="1"/>
</dbReference>
<protein>
    <submittedName>
        <fullName evidence="4">Sensor histidine kinase</fullName>
    </submittedName>
</protein>
<sequence>MADPFAHPALFYRGDREYTAATTAFVRDGLAAGDPVAVAVPGPRLALIAAALGADAGDVLMLDMIEAGRNPGRLIPAVLRAFADRHPDRHVRIVGEPAWPGHTAAEHAACAQHEALINLSFTGRRATILCPYDVAGLGADVIADAARTHPVLRDASGEWRSADYAPEQVVDEHNRPFGEPWKYVLLSFDHTNLPAARALAAQEAAAMGFAGDRLDDIRLVVAELGANSLDHGGGWGRLRVWTEDGRLVCEVSDAGHITDPLAGRRPADPRHPGSRGLLIVNLLSDLVRVHTRVGATSTRVYFDPAVGPASAPPFGPASGPAGPAA</sequence>
<feature type="domain" description="Histidine kinase/HSP90-like ATPase" evidence="2">
    <location>
        <begin position="188"/>
        <end position="299"/>
    </location>
</feature>
<accession>A0ABP7BU57</accession>
<dbReference type="InterPro" id="IPR025847">
    <property type="entry name" value="MEDS_domain"/>
</dbReference>
<dbReference type="InterPro" id="IPR036890">
    <property type="entry name" value="HATPase_C_sf"/>
</dbReference>
<organism evidence="4 5">
    <name type="scientific">Nonomuraea antimicrobica</name>
    <dbReference type="NCBI Taxonomy" id="561173"/>
    <lineage>
        <taxon>Bacteria</taxon>
        <taxon>Bacillati</taxon>
        <taxon>Actinomycetota</taxon>
        <taxon>Actinomycetes</taxon>
        <taxon>Streptosporangiales</taxon>
        <taxon>Streptosporangiaceae</taxon>
        <taxon>Nonomuraea</taxon>
    </lineage>
</organism>